<keyword evidence="4" id="KW-1003">Cell membrane</keyword>
<dbReference type="CDD" id="cd06550">
    <property type="entry name" value="TM_ABC_iron-siderophores_like"/>
    <property type="match status" value="1"/>
</dbReference>
<evidence type="ECO:0000256" key="2">
    <source>
        <dbReference type="ARBA" id="ARBA00007935"/>
    </source>
</evidence>
<evidence type="ECO:0000313" key="10">
    <source>
        <dbReference type="Proteomes" id="UP001500187"/>
    </source>
</evidence>
<dbReference type="PANTHER" id="PTHR30472">
    <property type="entry name" value="FERRIC ENTEROBACTIN TRANSPORT SYSTEM PERMEASE PROTEIN"/>
    <property type="match status" value="1"/>
</dbReference>
<sequence>MSVSLTGREHLTQIRRAARKRPHLVLALLSLTLLGALAVRVLLGSYTVTIPDFFTLLSGDNLDHARGARYIVMEDKLPRAVLGALAGLAFGTAGAIFQLLLRNPLASPDIIGISTGASLGAVTAIVFFGLTGFSVSLFAIGFALVVALLIMLLSAGDTGAGNRFILMGIGISALASSVISYLMSRISSSDAQTATLWMSGSLSNANWNRISILSLTLLILLPTVALLHRYLHALAVGDELAHGLGVRTHAVRWGFIILGVLLAAVATAATGPIAFVAFVSGPIARRLQGGPHSLTASALVGAIIVVLADFVGANLIPSGNLPVGILTGVAGAPLLIWLLARSQKEGKA</sequence>
<keyword evidence="3" id="KW-0813">Transport</keyword>
<feature type="transmembrane region" description="Helical" evidence="8">
    <location>
        <begin position="122"/>
        <end position="152"/>
    </location>
</feature>
<comment type="subcellular location">
    <subcellularLocation>
        <location evidence="1">Cell membrane</location>
        <topology evidence="1">Multi-pass membrane protein</topology>
    </subcellularLocation>
</comment>
<evidence type="ECO:0000313" key="9">
    <source>
        <dbReference type="EMBL" id="GAA4800568.1"/>
    </source>
</evidence>
<evidence type="ECO:0000256" key="1">
    <source>
        <dbReference type="ARBA" id="ARBA00004651"/>
    </source>
</evidence>
<feature type="transmembrane region" description="Helical" evidence="8">
    <location>
        <begin position="293"/>
        <end position="315"/>
    </location>
</feature>
<evidence type="ECO:0000256" key="6">
    <source>
        <dbReference type="ARBA" id="ARBA00022989"/>
    </source>
</evidence>
<feature type="transmembrane region" description="Helical" evidence="8">
    <location>
        <begin position="164"/>
        <end position="183"/>
    </location>
</feature>
<proteinExistence type="inferred from homology"/>
<accession>A0ABP9BYX2</accession>
<dbReference type="Gene3D" id="1.10.3470.10">
    <property type="entry name" value="ABC transporter involved in vitamin B12 uptake, BtuC"/>
    <property type="match status" value="1"/>
</dbReference>
<comment type="caution">
    <text evidence="9">The sequence shown here is derived from an EMBL/GenBank/DDBJ whole genome shotgun (WGS) entry which is preliminary data.</text>
</comment>
<dbReference type="Pfam" id="PF01032">
    <property type="entry name" value="FecCD"/>
    <property type="match status" value="1"/>
</dbReference>
<feature type="transmembrane region" description="Helical" evidence="8">
    <location>
        <begin position="80"/>
        <end position="101"/>
    </location>
</feature>
<evidence type="ECO:0000256" key="8">
    <source>
        <dbReference type="SAM" id="Phobius"/>
    </source>
</evidence>
<dbReference type="SUPFAM" id="SSF81345">
    <property type="entry name" value="ABC transporter involved in vitamin B12 uptake, BtuC"/>
    <property type="match status" value="1"/>
</dbReference>
<keyword evidence="7 8" id="KW-0472">Membrane</keyword>
<evidence type="ECO:0000256" key="4">
    <source>
        <dbReference type="ARBA" id="ARBA00022475"/>
    </source>
</evidence>
<feature type="transmembrane region" description="Helical" evidence="8">
    <location>
        <begin position="210"/>
        <end position="231"/>
    </location>
</feature>
<evidence type="ECO:0000256" key="5">
    <source>
        <dbReference type="ARBA" id="ARBA00022692"/>
    </source>
</evidence>
<reference evidence="10" key="1">
    <citation type="journal article" date="2019" name="Int. J. Syst. Evol. Microbiol.">
        <title>The Global Catalogue of Microorganisms (GCM) 10K type strain sequencing project: providing services to taxonomists for standard genome sequencing and annotation.</title>
        <authorList>
            <consortium name="The Broad Institute Genomics Platform"/>
            <consortium name="The Broad Institute Genome Sequencing Center for Infectious Disease"/>
            <person name="Wu L."/>
            <person name="Ma J."/>
        </authorList>
    </citation>
    <scope>NUCLEOTIDE SEQUENCE [LARGE SCALE GENOMIC DNA]</scope>
    <source>
        <strain evidence="10">JCM 18541</strain>
    </source>
</reference>
<organism evidence="9 10">
    <name type="scientific">Rothia endophytica</name>
    <dbReference type="NCBI Taxonomy" id="1324766"/>
    <lineage>
        <taxon>Bacteria</taxon>
        <taxon>Bacillati</taxon>
        <taxon>Actinomycetota</taxon>
        <taxon>Actinomycetes</taxon>
        <taxon>Micrococcales</taxon>
        <taxon>Micrococcaceae</taxon>
        <taxon>Rothia</taxon>
    </lineage>
</organism>
<dbReference type="Proteomes" id="UP001500187">
    <property type="component" value="Unassembled WGS sequence"/>
</dbReference>
<evidence type="ECO:0000256" key="3">
    <source>
        <dbReference type="ARBA" id="ARBA00022448"/>
    </source>
</evidence>
<dbReference type="EMBL" id="BAABKP010000007">
    <property type="protein sequence ID" value="GAA4800568.1"/>
    <property type="molecule type" value="Genomic_DNA"/>
</dbReference>
<dbReference type="InterPro" id="IPR037294">
    <property type="entry name" value="ABC_BtuC-like"/>
</dbReference>
<keyword evidence="10" id="KW-1185">Reference proteome</keyword>
<evidence type="ECO:0000256" key="7">
    <source>
        <dbReference type="ARBA" id="ARBA00023136"/>
    </source>
</evidence>
<dbReference type="RefSeq" id="WP_345447330.1">
    <property type="nucleotide sequence ID" value="NZ_BAABKP010000007.1"/>
</dbReference>
<feature type="transmembrane region" description="Helical" evidence="8">
    <location>
        <begin position="321"/>
        <end position="340"/>
    </location>
</feature>
<protein>
    <submittedName>
        <fullName evidence="9">Iron ABC transporter permease</fullName>
    </submittedName>
</protein>
<dbReference type="PANTHER" id="PTHR30472:SF24">
    <property type="entry name" value="FERRIC ENTEROBACTIN TRANSPORT SYSTEM PERMEASE PROTEIN FEPG"/>
    <property type="match status" value="1"/>
</dbReference>
<feature type="transmembrane region" description="Helical" evidence="8">
    <location>
        <begin position="251"/>
        <end position="281"/>
    </location>
</feature>
<dbReference type="InterPro" id="IPR000522">
    <property type="entry name" value="ABC_transptr_permease_BtuC"/>
</dbReference>
<name>A0ABP9BYX2_9MICC</name>
<keyword evidence="5 8" id="KW-0812">Transmembrane</keyword>
<keyword evidence="6 8" id="KW-1133">Transmembrane helix</keyword>
<gene>
    <name evidence="9" type="ORF">GCM10023352_20800</name>
</gene>
<comment type="similarity">
    <text evidence="2">Belongs to the binding-protein-dependent transport system permease family. FecCD subfamily.</text>
</comment>